<accession>A0A540X771</accession>
<dbReference type="InterPro" id="IPR023827">
    <property type="entry name" value="Peptidase_S8_Asp-AS"/>
</dbReference>
<feature type="compositionally biased region" description="Polar residues" evidence="11">
    <location>
        <begin position="28"/>
        <end position="48"/>
    </location>
</feature>
<evidence type="ECO:0000256" key="9">
    <source>
        <dbReference type="PROSITE-ProRule" id="PRU01240"/>
    </source>
</evidence>
<dbReference type="FunFam" id="3.40.50.200:FF:000022">
    <property type="entry name" value="Extracellular protease"/>
    <property type="match status" value="1"/>
</dbReference>
<dbReference type="EMBL" id="VIFM01000021">
    <property type="protein sequence ID" value="TQF16564.1"/>
    <property type="molecule type" value="Genomic_DNA"/>
</dbReference>
<dbReference type="RefSeq" id="WP_141641746.1">
    <property type="nucleotide sequence ID" value="NZ_VIFM01000021.1"/>
</dbReference>
<protein>
    <submittedName>
        <fullName evidence="13">S8 family serine peptidase</fullName>
    </submittedName>
</protein>
<evidence type="ECO:0000256" key="3">
    <source>
        <dbReference type="ARBA" id="ARBA00022525"/>
    </source>
</evidence>
<dbReference type="PANTHER" id="PTHR43806:SF11">
    <property type="entry name" value="CEREVISIN-RELATED"/>
    <property type="match status" value="1"/>
</dbReference>
<dbReference type="OrthoDB" id="9765693at2"/>
<keyword evidence="8" id="KW-0865">Zymogen</keyword>
<feature type="region of interest" description="Disordered" evidence="11">
    <location>
        <begin position="74"/>
        <end position="93"/>
    </location>
</feature>
<evidence type="ECO:0000256" key="8">
    <source>
        <dbReference type="ARBA" id="ARBA00023145"/>
    </source>
</evidence>
<dbReference type="InterPro" id="IPR036852">
    <property type="entry name" value="Peptidase_S8/S53_dom_sf"/>
</dbReference>
<reference evidence="13 14" key="1">
    <citation type="submission" date="2019-06" db="EMBL/GenBank/DDBJ databases">
        <authorList>
            <person name="Livingstone P."/>
            <person name="Whitworth D."/>
        </authorList>
    </citation>
    <scope>NUCLEOTIDE SEQUENCE [LARGE SCALE GENOMIC DNA]</scope>
    <source>
        <strain evidence="13 14">AM401</strain>
    </source>
</reference>
<evidence type="ECO:0000313" key="13">
    <source>
        <dbReference type="EMBL" id="TQF16564.1"/>
    </source>
</evidence>
<dbReference type="InterPro" id="IPR015500">
    <property type="entry name" value="Peptidase_S8_subtilisin-rel"/>
</dbReference>
<keyword evidence="7 9" id="KW-0720">Serine protease</keyword>
<dbReference type="GO" id="GO:0006508">
    <property type="term" value="P:proteolysis"/>
    <property type="evidence" value="ECO:0007669"/>
    <property type="project" value="UniProtKB-KW"/>
</dbReference>
<gene>
    <name evidence="13" type="ORF">FJV41_07595</name>
</gene>
<evidence type="ECO:0000256" key="10">
    <source>
        <dbReference type="RuleBase" id="RU003355"/>
    </source>
</evidence>
<evidence type="ECO:0000256" key="5">
    <source>
        <dbReference type="ARBA" id="ARBA00022729"/>
    </source>
</evidence>
<comment type="similarity">
    <text evidence="2 9 10">Belongs to the peptidase S8 family.</text>
</comment>
<evidence type="ECO:0000259" key="12">
    <source>
        <dbReference type="Pfam" id="PF00082"/>
    </source>
</evidence>
<sequence length="856" mass="88002">MRRLLLVGMLLLSATSCDEDGGGGPDANSGTVAGTLTPFRSNEQSSEGGVSRATHLPFGKGVLARLKDSMRGAKAQRVRRSAVDQTDPGLPIIPAPLGPPPLARIPQEDPTIAGDVVVRFEEADVSPEHVLSATALPGYRVVHKGHASEYLHLVGFEAEDGHAVTTDETRELVSKLAAVPGVRYTDRNLRMYKTAVPDDKGYGLQWHYPTINLPAAWDIEFGADGVVVAVIDTGIVSHPDLNTHVVQGYDMIADPTNAGDGNGRDPNPLDEGGDEPQGGSSWHGSHVAGTVAAVTNNGVGVAGVAWNAQLLPVRVLGNKGGNSFDIAAAIAWATGGDVPGITQRPARAAKVVNMSLGGSAPPQPLYQDAIDAAVRRGAIIVVAAGNENVDASNSTPCNQENVICVGSTGLSGRRSSFSNYGARVDVVASGGEMVEDINGDGYADGVLSTVLDDNRQPAYAFSQGTSMAAPHVAGVVALLAATAAKLTADLTSSQAESALKTTATPIPSSLCAGGCGAGLINAQAALRRIQSTDPALEPPKLSVSTSTLFFRQSVTQQLTLSNVGGRQGGDLVVTATVSGAQQSAVSFPGGSTKTVPAYGSTTLDVAVNTAGLADGDYVVNLNLAGSGAAGSATVAVKIGVGTSDDLDAIVAFVWQNALTGEWEAAEEAITVARASRGYAYSLELEPRTYYALATIDDDEDGDLFEDGERTGFWRNVDSFEPLDVEAGDSTPGISFDLLPLAPIDDDPTLDVGASCTDDSDCAEGFCNTNFPGGYCSLVCNTTACPAGSKCYTVSSSGLKNCLDSCSRQVGTGQGDCRSGYVCYSDGTGIGACQPSCIGSGLNCLAPATCRSDGFCR</sequence>
<dbReference type="PRINTS" id="PR00723">
    <property type="entry name" value="SUBTILISIN"/>
</dbReference>
<feature type="region of interest" description="Disordered" evidence="11">
    <location>
        <begin position="252"/>
        <end position="285"/>
    </location>
</feature>
<dbReference type="GO" id="GO:0005576">
    <property type="term" value="C:extracellular region"/>
    <property type="evidence" value="ECO:0007669"/>
    <property type="project" value="UniProtKB-SubCell"/>
</dbReference>
<evidence type="ECO:0000256" key="2">
    <source>
        <dbReference type="ARBA" id="ARBA00011073"/>
    </source>
</evidence>
<evidence type="ECO:0000256" key="11">
    <source>
        <dbReference type="SAM" id="MobiDB-lite"/>
    </source>
</evidence>
<evidence type="ECO:0000256" key="4">
    <source>
        <dbReference type="ARBA" id="ARBA00022670"/>
    </source>
</evidence>
<proteinExistence type="inferred from homology"/>
<keyword evidence="5" id="KW-0732">Signal</keyword>
<dbReference type="CDD" id="cd07496">
    <property type="entry name" value="Peptidases_S8_13"/>
    <property type="match status" value="1"/>
</dbReference>
<feature type="domain" description="Peptidase S8/S53" evidence="12">
    <location>
        <begin position="224"/>
        <end position="517"/>
    </location>
</feature>
<dbReference type="InterPro" id="IPR023828">
    <property type="entry name" value="Peptidase_S8_Ser-AS"/>
</dbReference>
<dbReference type="Gene3D" id="3.40.50.200">
    <property type="entry name" value="Peptidase S8/S53 domain"/>
    <property type="match status" value="1"/>
</dbReference>
<dbReference type="Pfam" id="PF00082">
    <property type="entry name" value="Peptidase_S8"/>
    <property type="match status" value="1"/>
</dbReference>
<dbReference type="PROSITE" id="PS51892">
    <property type="entry name" value="SUBTILASE"/>
    <property type="match status" value="1"/>
</dbReference>
<keyword evidence="6 9" id="KW-0378">Hydrolase</keyword>
<evidence type="ECO:0000256" key="7">
    <source>
        <dbReference type="ARBA" id="ARBA00022825"/>
    </source>
</evidence>
<dbReference type="PROSITE" id="PS00137">
    <property type="entry name" value="SUBTILASE_HIS"/>
    <property type="match status" value="1"/>
</dbReference>
<feature type="active site" description="Charge relay system" evidence="9">
    <location>
        <position position="232"/>
    </location>
</feature>
<dbReference type="InterPro" id="IPR050131">
    <property type="entry name" value="Peptidase_S8_subtilisin-like"/>
</dbReference>
<dbReference type="PROSITE" id="PS00136">
    <property type="entry name" value="SUBTILASE_ASP"/>
    <property type="match status" value="1"/>
</dbReference>
<feature type="region of interest" description="Disordered" evidence="11">
    <location>
        <begin position="16"/>
        <end position="54"/>
    </location>
</feature>
<evidence type="ECO:0000313" key="14">
    <source>
        <dbReference type="Proteomes" id="UP000315369"/>
    </source>
</evidence>
<evidence type="ECO:0000256" key="1">
    <source>
        <dbReference type="ARBA" id="ARBA00004613"/>
    </source>
</evidence>
<evidence type="ECO:0000256" key="6">
    <source>
        <dbReference type="ARBA" id="ARBA00022801"/>
    </source>
</evidence>
<keyword evidence="3" id="KW-0964">Secreted</keyword>
<dbReference type="PROSITE" id="PS51257">
    <property type="entry name" value="PROKAR_LIPOPROTEIN"/>
    <property type="match status" value="1"/>
</dbReference>
<name>A0A540X771_9BACT</name>
<comment type="subcellular location">
    <subcellularLocation>
        <location evidence="1">Secreted</location>
    </subcellularLocation>
</comment>
<keyword evidence="4 9" id="KW-0645">Protease</keyword>
<dbReference type="InterPro" id="IPR000209">
    <property type="entry name" value="Peptidase_S8/S53_dom"/>
</dbReference>
<dbReference type="AlphaFoldDB" id="A0A540X771"/>
<dbReference type="InterPro" id="IPR034176">
    <property type="entry name" value="Peptidases_S8_13"/>
</dbReference>
<feature type="active site" description="Charge relay system" evidence="9">
    <location>
        <position position="466"/>
    </location>
</feature>
<dbReference type="PROSITE" id="PS00138">
    <property type="entry name" value="SUBTILASE_SER"/>
    <property type="match status" value="1"/>
</dbReference>
<comment type="caution">
    <text evidence="13">The sequence shown here is derived from an EMBL/GenBank/DDBJ whole genome shotgun (WGS) entry which is preliminary data.</text>
</comment>
<keyword evidence="14" id="KW-1185">Reference proteome</keyword>
<dbReference type="Proteomes" id="UP000315369">
    <property type="component" value="Unassembled WGS sequence"/>
</dbReference>
<feature type="active site" description="Charge relay system" evidence="9">
    <location>
        <position position="283"/>
    </location>
</feature>
<dbReference type="InterPro" id="IPR022398">
    <property type="entry name" value="Peptidase_S8_His-AS"/>
</dbReference>
<dbReference type="PANTHER" id="PTHR43806">
    <property type="entry name" value="PEPTIDASE S8"/>
    <property type="match status" value="1"/>
</dbReference>
<dbReference type="SUPFAM" id="SSF52743">
    <property type="entry name" value="Subtilisin-like"/>
    <property type="match status" value="1"/>
</dbReference>
<organism evidence="13 14">
    <name type="scientific">Myxococcus llanfairpwllgwyngyllgogerychwyrndrobwllllantysiliogogogochensis</name>
    <dbReference type="NCBI Taxonomy" id="2590453"/>
    <lineage>
        <taxon>Bacteria</taxon>
        <taxon>Pseudomonadati</taxon>
        <taxon>Myxococcota</taxon>
        <taxon>Myxococcia</taxon>
        <taxon>Myxococcales</taxon>
        <taxon>Cystobacterineae</taxon>
        <taxon>Myxococcaceae</taxon>
        <taxon>Myxococcus</taxon>
    </lineage>
</organism>
<dbReference type="GO" id="GO:0004252">
    <property type="term" value="F:serine-type endopeptidase activity"/>
    <property type="evidence" value="ECO:0007669"/>
    <property type="project" value="UniProtKB-UniRule"/>
</dbReference>